<organism evidence="1 2">
    <name type="scientific">Commensalibacter melissae</name>
    <dbReference type="NCBI Taxonomy" id="2070537"/>
    <lineage>
        <taxon>Bacteria</taxon>
        <taxon>Pseudomonadati</taxon>
        <taxon>Pseudomonadota</taxon>
        <taxon>Alphaproteobacteria</taxon>
        <taxon>Acetobacterales</taxon>
        <taxon>Acetobacteraceae</taxon>
    </lineage>
</organism>
<dbReference type="InterPro" id="IPR036412">
    <property type="entry name" value="HAD-like_sf"/>
</dbReference>
<dbReference type="Proteomes" id="UP000247565">
    <property type="component" value="Unassembled WGS sequence"/>
</dbReference>
<dbReference type="NCBIfam" id="TIGR01681">
    <property type="entry name" value="HAD-SF-IIIC"/>
    <property type="match status" value="1"/>
</dbReference>
<dbReference type="Gene3D" id="3.40.50.1000">
    <property type="entry name" value="HAD superfamily/HAD-like"/>
    <property type="match status" value="1"/>
</dbReference>
<proteinExistence type="predicted"/>
<accession>A0A318N2Y3</accession>
<dbReference type="EMBL" id="QGLT01000001">
    <property type="protein sequence ID" value="PXZ02013.1"/>
    <property type="molecule type" value="Genomic_DNA"/>
</dbReference>
<comment type="caution">
    <text evidence="1">The sequence shown here is derived from an EMBL/GenBank/DDBJ whole genome shotgun (WGS) entry which is preliminary data.</text>
</comment>
<reference evidence="1 2" key="1">
    <citation type="submission" date="2018-05" db="EMBL/GenBank/DDBJ databases">
        <title>Reference genomes for bee gut microbiota database.</title>
        <authorList>
            <person name="Ellegaard K.M."/>
        </authorList>
    </citation>
    <scope>NUCLEOTIDE SEQUENCE [LARGE SCALE GENOMIC DNA]</scope>
    <source>
        <strain evidence="1 2">ESL0284</strain>
    </source>
</reference>
<dbReference type="AlphaFoldDB" id="A0A318N2Y3"/>
<dbReference type="InterPro" id="IPR010039">
    <property type="entry name" value="EcbF_BcbF"/>
</dbReference>
<dbReference type="OrthoDB" id="5509517at2"/>
<dbReference type="InterPro" id="IPR010033">
    <property type="entry name" value="HAD_SF_ppase_IIIC"/>
</dbReference>
<dbReference type="RefSeq" id="WP_110438531.1">
    <property type="nucleotide sequence ID" value="NZ_CP046393.1"/>
</dbReference>
<name>A0A318N2Y3_9PROT</name>
<keyword evidence="2" id="KW-1185">Reference proteome</keyword>
<evidence type="ECO:0000313" key="1">
    <source>
        <dbReference type="EMBL" id="PXZ02013.1"/>
    </source>
</evidence>
<evidence type="ECO:0000313" key="2">
    <source>
        <dbReference type="Proteomes" id="UP000247565"/>
    </source>
</evidence>
<dbReference type="SUPFAM" id="SSF56784">
    <property type="entry name" value="HAD-like"/>
    <property type="match status" value="1"/>
</dbReference>
<dbReference type="NCBIfam" id="TIGR01689">
    <property type="entry name" value="EcbF-BcbF"/>
    <property type="match status" value="1"/>
</dbReference>
<dbReference type="InterPro" id="IPR023214">
    <property type="entry name" value="HAD_sf"/>
</dbReference>
<protein>
    <submittedName>
        <fullName evidence="1">Capsular biosynthesis protein</fullName>
    </submittedName>
</protein>
<sequence>MKRLVFDLDDTLTINTSGVSYADKLPNLPVVQKLREYKKQGFEIIIQTARNMYTYNCDIGKINANTLPIIIEWLKKHEIPYDEIYVGKPWCGKEGFYIDDRAIRPSEFISMSFDEITKLIETKK</sequence>
<gene>
    <name evidence="1" type="ORF">DK869_03195</name>
</gene>